<feature type="binding site" evidence="5">
    <location>
        <position position="128"/>
    </location>
    <ligand>
        <name>NAD(+)</name>
        <dbReference type="ChEBI" id="CHEBI:57540"/>
    </ligand>
</feature>
<feature type="active site" description="Proton acceptor" evidence="5">
    <location>
        <position position="331"/>
    </location>
</feature>
<dbReference type="Pfam" id="PF00815">
    <property type="entry name" value="Histidinol_dh"/>
    <property type="match status" value="1"/>
</dbReference>
<evidence type="ECO:0000256" key="1">
    <source>
        <dbReference type="ARBA" id="ARBA00010178"/>
    </source>
</evidence>
<comment type="catalytic activity">
    <reaction evidence="5">
        <text>L-histidinol + 2 NAD(+) + H2O = L-histidine + 2 NADH + 3 H(+)</text>
        <dbReference type="Rhea" id="RHEA:20641"/>
        <dbReference type="ChEBI" id="CHEBI:15377"/>
        <dbReference type="ChEBI" id="CHEBI:15378"/>
        <dbReference type="ChEBI" id="CHEBI:57540"/>
        <dbReference type="ChEBI" id="CHEBI:57595"/>
        <dbReference type="ChEBI" id="CHEBI:57699"/>
        <dbReference type="ChEBI" id="CHEBI:57945"/>
        <dbReference type="EC" id="1.1.1.23"/>
    </reaction>
</comment>
<keyword evidence="3 5" id="KW-0862">Zinc</keyword>
<feature type="binding site" evidence="5">
    <location>
        <position position="331"/>
    </location>
    <ligand>
        <name>substrate</name>
    </ligand>
</feature>
<feature type="binding site" evidence="5">
    <location>
        <position position="215"/>
    </location>
    <ligand>
        <name>NAD(+)</name>
        <dbReference type="ChEBI" id="CHEBI:57540"/>
    </ligand>
</feature>
<feature type="binding site" evidence="5">
    <location>
        <position position="263"/>
    </location>
    <ligand>
        <name>Zn(2+)</name>
        <dbReference type="ChEBI" id="CHEBI:29105"/>
    </ligand>
</feature>
<accession>A0ABU7J0M6</accession>
<dbReference type="InterPro" id="IPR012131">
    <property type="entry name" value="Hstdl_DH"/>
</dbReference>
<dbReference type="EC" id="1.1.1.23" evidence="5"/>
<dbReference type="PANTHER" id="PTHR21256">
    <property type="entry name" value="HISTIDINOL DEHYDROGENASE HDH"/>
    <property type="match status" value="1"/>
</dbReference>
<feature type="binding site" evidence="5">
    <location>
        <position position="266"/>
    </location>
    <ligand>
        <name>Zn(2+)</name>
        <dbReference type="ChEBI" id="CHEBI:29105"/>
    </ligand>
</feature>
<dbReference type="Proteomes" id="UP001336314">
    <property type="component" value="Unassembled WGS sequence"/>
</dbReference>
<feature type="binding site" evidence="5">
    <location>
        <position position="364"/>
    </location>
    <ligand>
        <name>Zn(2+)</name>
        <dbReference type="ChEBI" id="CHEBI:29105"/>
    </ligand>
</feature>
<dbReference type="Gene3D" id="1.20.5.1300">
    <property type="match status" value="1"/>
</dbReference>
<evidence type="ECO:0000256" key="6">
    <source>
        <dbReference type="PIRNR" id="PIRNR000099"/>
    </source>
</evidence>
<keyword evidence="5" id="KW-0368">Histidine biosynthesis</keyword>
<evidence type="ECO:0000256" key="2">
    <source>
        <dbReference type="ARBA" id="ARBA00022723"/>
    </source>
</evidence>
<evidence type="ECO:0000256" key="5">
    <source>
        <dbReference type="HAMAP-Rule" id="MF_01024"/>
    </source>
</evidence>
<feature type="binding site" evidence="5">
    <location>
        <position position="423"/>
    </location>
    <ligand>
        <name>Zn(2+)</name>
        <dbReference type="ChEBI" id="CHEBI:29105"/>
    </ligand>
</feature>
<feature type="binding site" evidence="5">
    <location>
        <position position="266"/>
    </location>
    <ligand>
        <name>substrate</name>
    </ligand>
</feature>
<feature type="binding site" evidence="5">
    <location>
        <position position="418"/>
    </location>
    <ligand>
        <name>substrate</name>
    </ligand>
</feature>
<feature type="binding site" evidence="5">
    <location>
        <position position="364"/>
    </location>
    <ligand>
        <name>substrate</name>
    </ligand>
</feature>
<evidence type="ECO:0000313" key="9">
    <source>
        <dbReference type="Proteomes" id="UP001336314"/>
    </source>
</evidence>
<dbReference type="Gene3D" id="3.40.50.1980">
    <property type="entry name" value="Nitrogenase molybdenum iron protein domain"/>
    <property type="match status" value="2"/>
</dbReference>
<keyword evidence="5" id="KW-0028">Amino-acid biosynthesis</keyword>
<dbReference type="InterPro" id="IPR022695">
    <property type="entry name" value="Histidinol_DH_monofunct"/>
</dbReference>
<feature type="binding site" evidence="5">
    <location>
        <position position="423"/>
    </location>
    <ligand>
        <name>substrate</name>
    </ligand>
</feature>
<comment type="cofactor">
    <cofactor evidence="5">
        <name>Zn(2+)</name>
        <dbReference type="ChEBI" id="CHEBI:29105"/>
    </cofactor>
    <text evidence="5">Binds 1 zinc ion per subunit.</text>
</comment>
<evidence type="ECO:0000256" key="4">
    <source>
        <dbReference type="ARBA" id="ARBA00023002"/>
    </source>
</evidence>
<sequence>MTQCLNWQQLSAAEQTAALARPSLPDSAGLTTTVAGIIAEVRRDGDAALKRLSTQFDGLADNALLLSQAQRAALIAELKPERKAAIELAYGNIRRFHAAQQPSDIQVETTPGVFCELRQRPIGSVGLYIPGGSAPLPSTVLMLGVPAQLAGCPRTVLVTPPGRPSASDIAPEIVYAADLCGIQQIFTIGGAQAIAALAYGTASIPKVDKIFGPGNRYVTEAKQQVSQDAQGAMIDMPAGPSEVLVLADDSANPAFVAADLLSQAEHGPDSQVLLVSPSQPLIDKVLQQVEQQLKILPRADIARQALSHSRAICTADLATAVAVTNAYAPEHLIVQTYDDDALVPQFTSAASIFVGPWTPESAGDYASGTNHVLPTYGYSRTASSLSLTDFYRRFTVQKLTAAGMKAIGPAIVTLAEAEQLAAHALAVSLRLQQLGLQQLDLPEPSLQQGLAQGESLNER</sequence>
<dbReference type="EMBL" id="JAUHLI010000001">
    <property type="protein sequence ID" value="MEE1999898.1"/>
    <property type="molecule type" value="Genomic_DNA"/>
</dbReference>
<organism evidence="8 9">
    <name type="scientific">Alkalimonas cellulosilytica</name>
    <dbReference type="NCBI Taxonomy" id="3058395"/>
    <lineage>
        <taxon>Bacteria</taxon>
        <taxon>Pseudomonadati</taxon>
        <taxon>Pseudomonadota</taxon>
        <taxon>Gammaproteobacteria</taxon>
        <taxon>Alkalimonas</taxon>
    </lineage>
</organism>
<dbReference type="InterPro" id="IPR016161">
    <property type="entry name" value="Ald_DH/histidinol_DH"/>
</dbReference>
<dbReference type="HAMAP" id="MF_01024">
    <property type="entry name" value="HisD"/>
    <property type="match status" value="1"/>
</dbReference>
<feature type="active site" description="Proton acceptor" evidence="5">
    <location>
        <position position="330"/>
    </location>
</feature>
<comment type="caution">
    <text evidence="8">The sequence shown here is derived from an EMBL/GenBank/DDBJ whole genome shotgun (WGS) entry which is preliminary data.</text>
</comment>
<dbReference type="CDD" id="cd06572">
    <property type="entry name" value="Histidinol_dh"/>
    <property type="match status" value="1"/>
</dbReference>
<gene>
    <name evidence="5 8" type="primary">hisD</name>
    <name evidence="8" type="ORF">QWY20_00385</name>
</gene>
<keyword evidence="2 5" id="KW-0479">Metal-binding</keyword>
<dbReference type="PRINTS" id="PR00083">
    <property type="entry name" value="HOLDHDRGNASE"/>
</dbReference>
<evidence type="ECO:0000313" key="8">
    <source>
        <dbReference type="EMBL" id="MEE1999898.1"/>
    </source>
</evidence>
<dbReference type="InterPro" id="IPR001692">
    <property type="entry name" value="Histidinol_DH_CS"/>
</dbReference>
<dbReference type="PANTHER" id="PTHR21256:SF2">
    <property type="entry name" value="HISTIDINE BIOSYNTHESIS TRIFUNCTIONAL PROTEIN"/>
    <property type="match status" value="1"/>
</dbReference>
<dbReference type="RefSeq" id="WP_330127061.1">
    <property type="nucleotide sequence ID" value="NZ_JAUHLI010000001.1"/>
</dbReference>
<evidence type="ECO:0000256" key="7">
    <source>
        <dbReference type="RuleBase" id="RU004175"/>
    </source>
</evidence>
<dbReference type="PROSITE" id="PS00611">
    <property type="entry name" value="HISOL_DEHYDROGENASE"/>
    <property type="match status" value="1"/>
</dbReference>
<feature type="binding site" evidence="5">
    <location>
        <position position="263"/>
    </location>
    <ligand>
        <name>substrate</name>
    </ligand>
</feature>
<keyword evidence="9" id="KW-1185">Reference proteome</keyword>
<name>A0ABU7J0M6_9GAMM</name>
<dbReference type="SUPFAM" id="SSF53720">
    <property type="entry name" value="ALDH-like"/>
    <property type="match status" value="1"/>
</dbReference>
<feature type="binding site" evidence="5">
    <location>
        <position position="241"/>
    </location>
    <ligand>
        <name>substrate</name>
    </ligand>
</feature>
<keyword evidence="5" id="KW-0520">NAD</keyword>
<protein>
    <recommendedName>
        <fullName evidence="5">Histidinol dehydrogenase</fullName>
        <shortName evidence="5">HDH</shortName>
        <ecNumber evidence="5">1.1.1.23</ecNumber>
    </recommendedName>
</protein>
<reference evidence="8 9" key="1">
    <citation type="submission" date="2023-07" db="EMBL/GenBank/DDBJ databases">
        <title>Alkalimonas sp., MEB108 novel, alkaliphilic bacterium isolated from Lonar Lake, India.</title>
        <authorList>
            <person name="Joshi A."/>
            <person name="Thite S."/>
        </authorList>
    </citation>
    <scope>NUCLEOTIDE SEQUENCE [LARGE SCALE GENOMIC DNA]</scope>
    <source>
        <strain evidence="8 9">MEB108</strain>
    </source>
</reference>
<keyword evidence="4 5" id="KW-0560">Oxidoreductase</keyword>
<feature type="binding site" evidence="5">
    <location>
        <position position="192"/>
    </location>
    <ligand>
        <name>NAD(+)</name>
        <dbReference type="ChEBI" id="CHEBI:57540"/>
    </ligand>
</feature>
<proteinExistence type="inferred from homology"/>
<dbReference type="GO" id="GO:0004399">
    <property type="term" value="F:histidinol dehydrogenase activity"/>
    <property type="evidence" value="ECO:0007669"/>
    <property type="project" value="UniProtKB-EC"/>
</dbReference>
<dbReference type="PIRSF" id="PIRSF000099">
    <property type="entry name" value="Histidinol_dh"/>
    <property type="match status" value="1"/>
</dbReference>
<comment type="function">
    <text evidence="5">Catalyzes the sequential NAD-dependent oxidations of L-histidinol to L-histidinaldehyde and then to L-histidine.</text>
</comment>
<comment type="pathway">
    <text evidence="5">Amino-acid biosynthesis; L-histidine biosynthesis; L-histidine from 5-phospho-alpha-D-ribose 1-diphosphate: step 9/9.</text>
</comment>
<evidence type="ECO:0000256" key="3">
    <source>
        <dbReference type="ARBA" id="ARBA00022833"/>
    </source>
</evidence>
<dbReference type="NCBIfam" id="TIGR00069">
    <property type="entry name" value="hisD"/>
    <property type="match status" value="1"/>
</dbReference>
<comment type="similarity">
    <text evidence="1 5 6 7">Belongs to the histidinol dehydrogenase family.</text>
</comment>